<gene>
    <name evidence="2" type="ORF">G3570_13095</name>
</gene>
<accession>A0A6M1SZ17</accession>
<comment type="caution">
    <text evidence="2">The sequence shown here is derived from an EMBL/GenBank/DDBJ whole genome shotgun (WGS) entry which is preliminary data.</text>
</comment>
<proteinExistence type="predicted"/>
<dbReference type="PANTHER" id="PTHR42663:SF4">
    <property type="entry name" value="SLL1036 PROTEIN"/>
    <property type="match status" value="1"/>
</dbReference>
<name>A0A6M1SZ17_9BACT</name>
<dbReference type="Pfam" id="PF12706">
    <property type="entry name" value="Lactamase_B_2"/>
    <property type="match status" value="1"/>
</dbReference>
<sequence length="262" mass="30184">MEFGGNTTCLQIHLPDTDELLIMDSGTGIRNLGNHLLESKDKVRGRIFITHPHWDHIQGFPFFKPIYNPENHFDIHMPSQANGGCKEILSGHLTKTFFPVTLEMIDANIEYITQKEDRQDYGHYEIEYMLANHPINTAIYKIYVAGKTIVFCPDNELTPIAEKTNAYFYTKFKEFLSDADLLIHDGQFDRQSYKDKVGWGHSAWEEAVEFAIRSGVKKMIVTHHDPDSDDAFLYKLDEKIHLEYASHFDMISLAKEGAVIRI</sequence>
<evidence type="ECO:0000313" key="3">
    <source>
        <dbReference type="Proteomes" id="UP000473278"/>
    </source>
</evidence>
<dbReference type="Proteomes" id="UP000473278">
    <property type="component" value="Unassembled WGS sequence"/>
</dbReference>
<keyword evidence="2" id="KW-0378">Hydrolase</keyword>
<protein>
    <submittedName>
        <fullName evidence="2">MBL fold metallo-hydrolase</fullName>
    </submittedName>
</protein>
<reference evidence="2 3" key="1">
    <citation type="submission" date="2020-02" db="EMBL/GenBank/DDBJ databases">
        <title>Balneolaceae bacterium YR4-1, complete genome.</title>
        <authorList>
            <person name="Li Y."/>
            <person name="Wu S."/>
        </authorList>
    </citation>
    <scope>NUCLEOTIDE SEQUENCE [LARGE SCALE GENOMIC DNA]</scope>
    <source>
        <strain evidence="2 3">YR4-1</strain>
    </source>
</reference>
<keyword evidence="3" id="KW-1185">Reference proteome</keyword>
<dbReference type="GO" id="GO:0016787">
    <property type="term" value="F:hydrolase activity"/>
    <property type="evidence" value="ECO:0007669"/>
    <property type="project" value="UniProtKB-KW"/>
</dbReference>
<dbReference type="SUPFAM" id="SSF56281">
    <property type="entry name" value="Metallo-hydrolase/oxidoreductase"/>
    <property type="match status" value="1"/>
</dbReference>
<dbReference type="EMBL" id="JAALLT010000004">
    <property type="protein sequence ID" value="NGP77578.1"/>
    <property type="molecule type" value="Genomic_DNA"/>
</dbReference>
<dbReference type="AlphaFoldDB" id="A0A6M1SZ17"/>
<dbReference type="Gene3D" id="3.60.15.10">
    <property type="entry name" value="Ribonuclease Z/Hydroxyacylglutathione hydrolase-like"/>
    <property type="match status" value="1"/>
</dbReference>
<evidence type="ECO:0000259" key="1">
    <source>
        <dbReference type="Pfam" id="PF12706"/>
    </source>
</evidence>
<dbReference type="CDD" id="cd07715">
    <property type="entry name" value="TaR3-like_MBL-fold"/>
    <property type="match status" value="1"/>
</dbReference>
<evidence type="ECO:0000313" key="2">
    <source>
        <dbReference type="EMBL" id="NGP77578.1"/>
    </source>
</evidence>
<dbReference type="PANTHER" id="PTHR42663">
    <property type="entry name" value="HYDROLASE C777.06C-RELATED-RELATED"/>
    <property type="match status" value="1"/>
</dbReference>
<feature type="domain" description="Metallo-beta-lactamase" evidence="1">
    <location>
        <begin position="47"/>
        <end position="224"/>
    </location>
</feature>
<dbReference type="InterPro" id="IPR001279">
    <property type="entry name" value="Metallo-B-lactamas"/>
</dbReference>
<organism evidence="2 3">
    <name type="scientific">Halalkalibaculum roseum</name>
    <dbReference type="NCBI Taxonomy" id="2709311"/>
    <lineage>
        <taxon>Bacteria</taxon>
        <taxon>Pseudomonadati</taxon>
        <taxon>Balneolota</taxon>
        <taxon>Balneolia</taxon>
        <taxon>Balneolales</taxon>
        <taxon>Balneolaceae</taxon>
        <taxon>Halalkalibaculum</taxon>
    </lineage>
</organism>
<dbReference type="InterPro" id="IPR036866">
    <property type="entry name" value="RibonucZ/Hydroxyglut_hydro"/>
</dbReference>